<feature type="binding site" evidence="9">
    <location>
        <position position="222"/>
    </location>
    <ligand>
        <name>a divalent metal cation</name>
        <dbReference type="ChEBI" id="CHEBI:60240"/>
        <label>2</label>
        <note>catalytic</note>
    </ligand>
</feature>
<feature type="compositionally biased region" description="Basic residues" evidence="11">
    <location>
        <begin position="61"/>
        <end position="75"/>
    </location>
</feature>
<keyword evidence="4 9" id="KW-0031">Aminopeptidase</keyword>
<dbReference type="GO" id="GO:0005737">
    <property type="term" value="C:cytoplasm"/>
    <property type="evidence" value="ECO:0007669"/>
    <property type="project" value="UniProtKB-SubCell"/>
</dbReference>
<comment type="catalytic activity">
    <reaction evidence="1 9 10">
        <text>Release of N-terminal amino acids, preferentially methionine, from peptides and arylamides.</text>
        <dbReference type="EC" id="3.4.11.18"/>
    </reaction>
</comment>
<feature type="binding site" evidence="9">
    <location>
        <position position="324"/>
    </location>
    <ligand>
        <name>a divalent metal cation</name>
        <dbReference type="ChEBI" id="CHEBI:60240"/>
        <label>2</label>
        <note>catalytic</note>
    </ligand>
</feature>
<comment type="cofactor">
    <cofactor evidence="9">
        <name>Co(2+)</name>
        <dbReference type="ChEBI" id="CHEBI:48828"/>
    </cofactor>
    <cofactor evidence="9">
        <name>Zn(2+)</name>
        <dbReference type="ChEBI" id="CHEBI:29105"/>
    </cofactor>
    <cofactor evidence="9">
        <name>Mn(2+)</name>
        <dbReference type="ChEBI" id="CHEBI:29035"/>
    </cofactor>
    <cofactor evidence="9">
        <name>Fe(2+)</name>
        <dbReference type="ChEBI" id="CHEBI:29033"/>
    </cofactor>
    <text evidence="9">Binds 2 divalent metal cations per subunit. Has a high-affinity and a low affinity metal-binding site. The true nature of the physiological cofactor is under debate. The enzyme is active with cobalt, zinc, manganese or divalent iron ions. Most likely, methionine aminopeptidases function as mononuclear Fe(2+)-metalloproteases under physiological conditions, and the catalytically relevant metal-binding site has been assigned to the histidine-containing high-affinity site.</text>
</comment>
<dbReference type="InterPro" id="IPR000994">
    <property type="entry name" value="Pept_M24"/>
</dbReference>
<dbReference type="InterPro" id="IPR001714">
    <property type="entry name" value="Pept_M24_MAP"/>
</dbReference>
<keyword evidence="14" id="KW-1185">Reference proteome</keyword>
<accession>A0A137P8W1</accession>
<dbReference type="EMBL" id="KQ964476">
    <property type="protein sequence ID" value="KXN71371.1"/>
    <property type="molecule type" value="Genomic_DNA"/>
</dbReference>
<dbReference type="SUPFAM" id="SSF46785">
    <property type="entry name" value="Winged helix' DNA-binding domain"/>
    <property type="match status" value="1"/>
</dbReference>
<dbReference type="GO" id="GO:0046872">
    <property type="term" value="F:metal ion binding"/>
    <property type="evidence" value="ECO:0007669"/>
    <property type="project" value="UniProtKB-UniRule"/>
</dbReference>
<comment type="similarity">
    <text evidence="9">Belongs to the peptidase M24A family. Methionine aminopeptidase eukaryotic type 2 subfamily.</text>
</comment>
<feature type="region of interest" description="Disordered" evidence="11">
    <location>
        <begin position="1"/>
        <end position="84"/>
    </location>
</feature>
<dbReference type="PRINTS" id="PR00599">
    <property type="entry name" value="MAPEPTIDASE"/>
</dbReference>
<evidence type="ECO:0000256" key="8">
    <source>
        <dbReference type="ARBA" id="ARBA00022801"/>
    </source>
</evidence>
<evidence type="ECO:0000313" key="14">
    <source>
        <dbReference type="Proteomes" id="UP000070444"/>
    </source>
</evidence>
<feature type="compositionally biased region" description="Polar residues" evidence="11">
    <location>
        <begin position="8"/>
        <end position="35"/>
    </location>
</feature>
<keyword evidence="8 9" id="KW-0378">Hydrolase</keyword>
<feature type="binding site" evidence="9">
    <location>
        <position position="420"/>
    </location>
    <ligand>
        <name>a divalent metal cation</name>
        <dbReference type="ChEBI" id="CHEBI:60240"/>
        <label>2</label>
        <note>catalytic</note>
    </ligand>
</feature>
<dbReference type="InterPro" id="IPR002468">
    <property type="entry name" value="Pept_M24A_MAP2"/>
</dbReference>
<dbReference type="InterPro" id="IPR036390">
    <property type="entry name" value="WH_DNA-bd_sf"/>
</dbReference>
<evidence type="ECO:0000256" key="7">
    <source>
        <dbReference type="ARBA" id="ARBA00022723"/>
    </source>
</evidence>
<evidence type="ECO:0000256" key="3">
    <source>
        <dbReference type="ARBA" id="ARBA00001954"/>
    </source>
</evidence>
<evidence type="ECO:0000259" key="12">
    <source>
        <dbReference type="Pfam" id="PF00557"/>
    </source>
</evidence>
<feature type="binding site" evidence="9">
    <location>
        <position position="291"/>
    </location>
    <ligand>
        <name>a divalent metal cation</name>
        <dbReference type="ChEBI" id="CHEBI:60240"/>
        <label>2</label>
        <note>catalytic</note>
    </ligand>
</feature>
<feature type="compositionally biased region" description="Acidic residues" evidence="11">
    <location>
        <begin position="36"/>
        <end position="56"/>
    </location>
</feature>
<dbReference type="OrthoDB" id="7848262at2759"/>
<dbReference type="OMA" id="PFAKRWL"/>
<feature type="binding site" evidence="9">
    <location>
        <position position="299"/>
    </location>
    <ligand>
        <name>substrate</name>
    </ligand>
</feature>
<feature type="binding site" evidence="9">
    <location>
        <position position="420"/>
    </location>
    <ligand>
        <name>a divalent metal cation</name>
        <dbReference type="ChEBI" id="CHEBI:60240"/>
        <label>1</label>
    </ligand>
</feature>
<dbReference type="EC" id="3.4.11.18" evidence="9"/>
<evidence type="ECO:0000256" key="5">
    <source>
        <dbReference type="ARBA" id="ARBA00022490"/>
    </source>
</evidence>
<feature type="domain" description="Peptidase M24" evidence="12">
    <location>
        <begin position="128"/>
        <end position="337"/>
    </location>
</feature>
<keyword evidence="6 9" id="KW-0645">Protease</keyword>
<organism evidence="13 14">
    <name type="scientific">Conidiobolus coronatus (strain ATCC 28846 / CBS 209.66 / NRRL 28638)</name>
    <name type="common">Delacroixia coronata</name>
    <dbReference type="NCBI Taxonomy" id="796925"/>
    <lineage>
        <taxon>Eukaryota</taxon>
        <taxon>Fungi</taxon>
        <taxon>Fungi incertae sedis</taxon>
        <taxon>Zoopagomycota</taxon>
        <taxon>Entomophthoromycotina</taxon>
        <taxon>Entomophthoromycetes</taxon>
        <taxon>Entomophthorales</taxon>
        <taxon>Ancylistaceae</taxon>
        <taxon>Conidiobolus</taxon>
    </lineage>
</organism>
<evidence type="ECO:0000256" key="2">
    <source>
        <dbReference type="ARBA" id="ARBA00001936"/>
    </source>
</evidence>
<protein>
    <recommendedName>
        <fullName evidence="9">Methionine aminopeptidase 2</fullName>
        <shortName evidence="9">MAP 2</shortName>
        <shortName evidence="9">MetAP 2</shortName>
        <ecNumber evidence="9">3.4.11.18</ecNumber>
    </recommendedName>
    <alternativeName>
        <fullName evidence="9">Peptidase M</fullName>
    </alternativeName>
</protein>
<comment type="subcellular location">
    <subcellularLocation>
        <location evidence="9">Cytoplasm</location>
    </subcellularLocation>
</comment>
<dbReference type="GO" id="GO:0004239">
    <property type="term" value="F:initiator methionyl aminopeptidase activity"/>
    <property type="evidence" value="ECO:0007669"/>
    <property type="project" value="UniProtKB-UniRule"/>
</dbReference>
<dbReference type="STRING" id="796925.A0A137P8W1"/>
<feature type="binding site" evidence="9">
    <location>
        <position position="222"/>
    </location>
    <ligand>
        <name>a divalent metal cation</name>
        <dbReference type="ChEBI" id="CHEBI:60240"/>
        <label>1</label>
    </ligand>
</feature>
<comment type="cofactor">
    <cofactor evidence="3">
        <name>Fe(2+)</name>
        <dbReference type="ChEBI" id="CHEBI:29033"/>
    </cofactor>
</comment>
<dbReference type="InterPro" id="IPR018349">
    <property type="entry name" value="Pept_M24A_MAP2_BS"/>
</dbReference>
<dbReference type="GO" id="GO:0006508">
    <property type="term" value="P:proteolysis"/>
    <property type="evidence" value="ECO:0007669"/>
    <property type="project" value="UniProtKB-KW"/>
</dbReference>
<gene>
    <name evidence="13" type="ORF">CONCODRAFT_78366</name>
</gene>
<dbReference type="SUPFAM" id="SSF55920">
    <property type="entry name" value="Creatinase/aminopeptidase"/>
    <property type="match status" value="1"/>
</dbReference>
<comment type="function">
    <text evidence="9 10">Cotranslationally removes the N-terminal methionine from nascent proteins. The N-terminal methionine is often cleaved when the second residue in the primary sequence is small and uncharged (Met-Ala-, Cys, Gly, Pro, Ser, Thr, or Val).</text>
</comment>
<proteinExistence type="inferred from homology"/>
<dbReference type="AlphaFoldDB" id="A0A137P8W1"/>
<comment type="cofactor">
    <cofactor evidence="2">
        <name>Mn(2+)</name>
        <dbReference type="ChEBI" id="CHEBI:29035"/>
    </cofactor>
</comment>
<dbReference type="GO" id="GO:0070006">
    <property type="term" value="F:metalloaminopeptidase activity"/>
    <property type="evidence" value="ECO:0007669"/>
    <property type="project" value="UniProtKB-UniRule"/>
</dbReference>
<dbReference type="InterPro" id="IPR050247">
    <property type="entry name" value="Met_Aminopeptidase_Type2"/>
</dbReference>
<evidence type="ECO:0000313" key="13">
    <source>
        <dbReference type="EMBL" id="KXN71371.1"/>
    </source>
</evidence>
<dbReference type="InterPro" id="IPR036388">
    <property type="entry name" value="WH-like_DNA-bd_sf"/>
</dbReference>
<evidence type="ECO:0000256" key="1">
    <source>
        <dbReference type="ARBA" id="ARBA00000294"/>
    </source>
</evidence>
<keyword evidence="7 9" id="KW-0479">Metal-binding</keyword>
<dbReference type="PANTHER" id="PTHR45777">
    <property type="entry name" value="METHIONINE AMINOPEPTIDASE 2"/>
    <property type="match status" value="1"/>
</dbReference>
<reference evidence="13 14" key="1">
    <citation type="journal article" date="2015" name="Genome Biol. Evol.">
        <title>Phylogenomic analyses indicate that early fungi evolved digesting cell walls of algal ancestors of land plants.</title>
        <authorList>
            <person name="Chang Y."/>
            <person name="Wang S."/>
            <person name="Sekimoto S."/>
            <person name="Aerts A.L."/>
            <person name="Choi C."/>
            <person name="Clum A."/>
            <person name="LaButti K.M."/>
            <person name="Lindquist E.A."/>
            <person name="Yee Ngan C."/>
            <person name="Ohm R.A."/>
            <person name="Salamov A.A."/>
            <person name="Grigoriev I.V."/>
            <person name="Spatafora J.W."/>
            <person name="Berbee M.L."/>
        </authorList>
    </citation>
    <scope>NUCLEOTIDE SEQUENCE [LARGE SCALE GENOMIC DNA]</scope>
    <source>
        <strain evidence="13 14">NRRL 28638</strain>
    </source>
</reference>
<dbReference type="NCBIfam" id="TIGR00501">
    <property type="entry name" value="met_pdase_II"/>
    <property type="match status" value="1"/>
</dbReference>
<evidence type="ECO:0000256" key="9">
    <source>
        <dbReference type="HAMAP-Rule" id="MF_03175"/>
    </source>
</evidence>
<evidence type="ECO:0000256" key="10">
    <source>
        <dbReference type="RuleBase" id="RU003653"/>
    </source>
</evidence>
<keyword evidence="5 9" id="KW-0963">Cytoplasm</keyword>
<evidence type="ECO:0000256" key="4">
    <source>
        <dbReference type="ARBA" id="ARBA00022438"/>
    </source>
</evidence>
<feature type="binding site" evidence="9">
    <location>
        <position position="191"/>
    </location>
    <ligand>
        <name>substrate</name>
    </ligand>
</feature>
<dbReference type="Gene3D" id="1.10.10.10">
    <property type="entry name" value="Winged helix-like DNA-binding domain superfamily/Winged helix DNA-binding domain"/>
    <property type="match status" value="1"/>
</dbReference>
<dbReference type="PROSITE" id="PS01202">
    <property type="entry name" value="MAP_2"/>
    <property type="match status" value="1"/>
</dbReference>
<dbReference type="Proteomes" id="UP000070444">
    <property type="component" value="Unassembled WGS sequence"/>
</dbReference>
<name>A0A137P8W1_CONC2</name>
<evidence type="ECO:0000256" key="11">
    <source>
        <dbReference type="SAM" id="MobiDB-lite"/>
    </source>
</evidence>
<feature type="binding site" evidence="9">
    <location>
        <position position="211"/>
    </location>
    <ligand>
        <name>a divalent metal cation</name>
        <dbReference type="ChEBI" id="CHEBI:60240"/>
        <label>1</label>
    </ligand>
</feature>
<sequence length="439" mass="49194">MTAVELATESNLSEGLKQVNITQAEASEPKTPTEQNGEEGENDDDDDNEEGGEGGEGEEKKKKKKKRNNKKKKKTKQTEPPTVPVAKLFKDNIFPIIEEVDYKDDNLWRTTNEEKRYLERENFNDYNNMRKASEVHRQVRQYAQRNIKPGMSMIEICDMIENGTRALIEENGMEAGVGFPTGCSLNEVAAHYTPNPGDKLTIKEKDVCKIDFGVHVNGQIIDSAFTLTFDPKYDRLLAAVKDATNTGVREAGIDVRLCDIGEAIQEVMESYEVELNGKTYPVKCIRNLNGHSIGPGQIHAGKTVPIVKNADETKMEEGEYFAIETFGSTGRGYVFEDGQCSHYMKDFDAPKNPNLKLNASKSLLASIDKHFGTLPFCRRYLDRVGETKHLLGLKGLVDAGIVNPYPPLVDSRNAYTAQYEHTIVLRPTKKEVLSRGDDY</sequence>
<dbReference type="Gene3D" id="3.90.230.10">
    <property type="entry name" value="Creatinase/methionine aminopeptidase superfamily"/>
    <property type="match status" value="1"/>
</dbReference>
<evidence type="ECO:0000256" key="6">
    <source>
        <dbReference type="ARBA" id="ARBA00022670"/>
    </source>
</evidence>
<dbReference type="PANTHER" id="PTHR45777:SF2">
    <property type="entry name" value="METHIONINE AMINOPEPTIDASE 2"/>
    <property type="match status" value="1"/>
</dbReference>
<dbReference type="InterPro" id="IPR036005">
    <property type="entry name" value="Creatinase/aminopeptidase-like"/>
</dbReference>
<dbReference type="Pfam" id="PF00557">
    <property type="entry name" value="Peptidase_M24"/>
    <property type="match status" value="1"/>
</dbReference>
<dbReference type="CDD" id="cd01088">
    <property type="entry name" value="MetAP2"/>
    <property type="match status" value="1"/>
</dbReference>
<dbReference type="HAMAP" id="MF_03175">
    <property type="entry name" value="MetAP_2_euk"/>
    <property type="match status" value="1"/>
</dbReference>